<reference evidence="2" key="1">
    <citation type="submission" date="2020-12" db="EMBL/GenBank/DDBJ databases">
        <authorList>
            <consortium name="Molecular Ecology Group"/>
        </authorList>
    </citation>
    <scope>NUCLEOTIDE SEQUENCE</scope>
    <source>
        <strain evidence="2">TBG_1078</strain>
    </source>
</reference>
<evidence type="ECO:0000313" key="2">
    <source>
        <dbReference type="EMBL" id="CAD7694242.1"/>
    </source>
</evidence>
<evidence type="ECO:0000256" key="1">
    <source>
        <dbReference type="SAM" id="MobiDB-lite"/>
    </source>
</evidence>
<protein>
    <submittedName>
        <fullName evidence="2">(raccoon dog) hypothetical protein</fullName>
    </submittedName>
</protein>
<gene>
    <name evidence="2" type="ORF">NYPRO_LOCUS27034</name>
</gene>
<dbReference type="Proteomes" id="UP000645828">
    <property type="component" value="Unassembled WGS sequence"/>
</dbReference>
<comment type="caution">
    <text evidence="2">The sequence shown here is derived from an EMBL/GenBank/DDBJ whole genome shotgun (WGS) entry which is preliminary data.</text>
</comment>
<keyword evidence="3" id="KW-1185">Reference proteome</keyword>
<name>A0A812A0I5_NYCPR</name>
<dbReference type="AlphaFoldDB" id="A0A812A0I5"/>
<evidence type="ECO:0000313" key="3">
    <source>
        <dbReference type="Proteomes" id="UP000645828"/>
    </source>
</evidence>
<feature type="region of interest" description="Disordered" evidence="1">
    <location>
        <begin position="147"/>
        <end position="202"/>
    </location>
</feature>
<feature type="region of interest" description="Disordered" evidence="1">
    <location>
        <begin position="61"/>
        <end position="106"/>
    </location>
</feature>
<dbReference type="EMBL" id="CAJHUB010000789">
    <property type="protein sequence ID" value="CAD7694242.1"/>
    <property type="molecule type" value="Genomic_DNA"/>
</dbReference>
<organism evidence="2 3">
    <name type="scientific">Nyctereutes procyonoides</name>
    <name type="common">Raccoon dog</name>
    <name type="synonym">Canis procyonoides</name>
    <dbReference type="NCBI Taxonomy" id="34880"/>
    <lineage>
        <taxon>Eukaryota</taxon>
        <taxon>Metazoa</taxon>
        <taxon>Chordata</taxon>
        <taxon>Craniata</taxon>
        <taxon>Vertebrata</taxon>
        <taxon>Euteleostomi</taxon>
        <taxon>Mammalia</taxon>
        <taxon>Eutheria</taxon>
        <taxon>Laurasiatheria</taxon>
        <taxon>Carnivora</taxon>
        <taxon>Caniformia</taxon>
        <taxon>Canidae</taxon>
        <taxon>Nyctereutes</taxon>
    </lineage>
</organism>
<sequence>MLTWSERRVLPGVVRVWERACVSPTRGTVMNRGCVFASRDLARCGPLQRCGQAAAAAAAAETASQEPPPASPTSRCCGGTPGESLQTSSGRGEDAGVTSGAGGGLAPSRCRACCCHLSRRAARRSWWARAPGEGTWPSRGTWLSLQAQKARERRGSVRSHSCSRLLPPAGSRWHHYSPPHPPPRGGSSRDPAAEPSSGGRFSTQPLKLFAKLLEGQDARRSGGHVFLPTTASRCSFAVEIFPGGGSIR</sequence>
<accession>A0A812A0I5</accession>
<proteinExistence type="predicted"/>